<evidence type="ECO:0000313" key="2">
    <source>
        <dbReference type="EMBL" id="QHT81844.1"/>
    </source>
</evidence>
<dbReference type="AlphaFoldDB" id="A0A6C0HN69"/>
<organism evidence="2">
    <name type="scientific">viral metagenome</name>
    <dbReference type="NCBI Taxonomy" id="1070528"/>
    <lineage>
        <taxon>unclassified sequences</taxon>
        <taxon>metagenomes</taxon>
        <taxon>organismal metagenomes</taxon>
    </lineage>
</organism>
<sequence length="273" mass="32303">MENKCVCCNYTTFVKANFMKHLETTKHKLIKSKSKVSLEEAKSKPHVNEYECKYCGQKYKHKQSVSKHIKYSCTKNKDEDLKELVRLLNAQMEQQQTDFQIQLQTQAKQIEKLMGKLEITGSFNTTNIQNNITLLSYRDTDVSHLTDEDYKKCIKKVNFCVKNMIECIHFNPLKPENMNIYISNMKDKYLMIYDGTNWNLANKRDELDKLYEDKEMLLEEWLETNQDPVLKDKFVKYINNKEKDDCLNKIKEEIKLMMYNKAKPLAFPTISAV</sequence>
<dbReference type="InterPro" id="IPR013087">
    <property type="entry name" value="Znf_C2H2_type"/>
</dbReference>
<name>A0A6C0HN69_9ZZZZ</name>
<evidence type="ECO:0000259" key="1">
    <source>
        <dbReference type="PROSITE" id="PS50157"/>
    </source>
</evidence>
<accession>A0A6C0HN69</accession>
<reference evidence="2" key="1">
    <citation type="journal article" date="2020" name="Nature">
        <title>Giant virus diversity and host interactions through global metagenomics.</title>
        <authorList>
            <person name="Schulz F."/>
            <person name="Roux S."/>
            <person name="Paez-Espino D."/>
            <person name="Jungbluth S."/>
            <person name="Walsh D.A."/>
            <person name="Denef V.J."/>
            <person name="McMahon K.D."/>
            <person name="Konstantinidis K.T."/>
            <person name="Eloe-Fadrosh E.A."/>
            <person name="Kyrpides N.C."/>
            <person name="Woyke T."/>
        </authorList>
    </citation>
    <scope>NUCLEOTIDE SEQUENCE</scope>
    <source>
        <strain evidence="2">GVMAG-M-3300023184-160</strain>
    </source>
</reference>
<dbReference type="PROSITE" id="PS50157">
    <property type="entry name" value="ZINC_FINGER_C2H2_2"/>
    <property type="match status" value="1"/>
</dbReference>
<feature type="domain" description="C2H2-type" evidence="1">
    <location>
        <begin position="50"/>
        <end position="78"/>
    </location>
</feature>
<protein>
    <recommendedName>
        <fullName evidence="1">C2H2-type domain-containing protein</fullName>
    </recommendedName>
</protein>
<proteinExistence type="predicted"/>
<dbReference type="EMBL" id="MN739993">
    <property type="protein sequence ID" value="QHT81844.1"/>
    <property type="molecule type" value="Genomic_DNA"/>
</dbReference>